<evidence type="ECO:0000313" key="2">
    <source>
        <dbReference type="Proteomes" id="UP000322524"/>
    </source>
</evidence>
<dbReference type="EMBL" id="VTEV01000002">
    <property type="protein sequence ID" value="TYS69710.1"/>
    <property type="molecule type" value="Genomic_DNA"/>
</dbReference>
<proteinExistence type="predicted"/>
<sequence length="151" mass="17594">MNNLFNSTFETSLRILIIMSEYQDTHISADTIAAIDFISIYGAEFKISDTNLHGDNLFMFSEFTSRRTLVQQGVKKLVLQNLISVLPSKEGFTYRINSNGIKYINSFESHYAHSYKEMCHRARQYILNRAEKDVFKMINEHSIRSLKRRGI</sequence>
<dbReference type="RefSeq" id="WP_148987271.1">
    <property type="nucleotide sequence ID" value="NZ_VTEV01000002.1"/>
</dbReference>
<accession>A0A5D4T201</accession>
<evidence type="ECO:0000313" key="1">
    <source>
        <dbReference type="EMBL" id="TYS69710.1"/>
    </source>
</evidence>
<dbReference type="InterPro" id="IPR046904">
    <property type="entry name" value="ABC-3C_MC2"/>
</dbReference>
<dbReference type="AlphaFoldDB" id="A0A5D4T201"/>
<dbReference type="Pfam" id="PF20288">
    <property type="entry name" value="MC2"/>
    <property type="match status" value="1"/>
</dbReference>
<comment type="caution">
    <text evidence="1">The sequence shown here is derived from an EMBL/GenBank/DDBJ whole genome shotgun (WGS) entry which is preliminary data.</text>
</comment>
<organism evidence="1 2">
    <name type="scientific">Sutcliffiella horikoshii</name>
    <dbReference type="NCBI Taxonomy" id="79883"/>
    <lineage>
        <taxon>Bacteria</taxon>
        <taxon>Bacillati</taxon>
        <taxon>Bacillota</taxon>
        <taxon>Bacilli</taxon>
        <taxon>Bacillales</taxon>
        <taxon>Bacillaceae</taxon>
        <taxon>Sutcliffiella</taxon>
    </lineage>
</organism>
<gene>
    <name evidence="1" type="ORF">FZC76_05590</name>
</gene>
<reference evidence="1 2" key="1">
    <citation type="submission" date="2019-08" db="EMBL/GenBank/DDBJ databases">
        <title>Bacillus genomes from the desert of Cuatro Cienegas, Coahuila.</title>
        <authorList>
            <person name="Olmedo-Alvarez G."/>
        </authorList>
    </citation>
    <scope>NUCLEOTIDE SEQUENCE [LARGE SCALE GENOMIC DNA]</scope>
    <source>
        <strain evidence="1 2">CH28_1T</strain>
    </source>
</reference>
<dbReference type="OrthoDB" id="1666671at2"/>
<protein>
    <submittedName>
        <fullName evidence="1">Uncharacterized protein</fullName>
    </submittedName>
</protein>
<dbReference type="Proteomes" id="UP000322524">
    <property type="component" value="Unassembled WGS sequence"/>
</dbReference>
<name>A0A5D4T201_9BACI</name>